<evidence type="ECO:0000313" key="7">
    <source>
        <dbReference type="Proteomes" id="UP001295684"/>
    </source>
</evidence>
<sequence>MNSLESSIVLHTGKVMPSLGLGTLMLTDKDHILNCIQNGYRHIDTAQDYENEDIVGQAINEAVEQGISRDELFLTTKIWSTGYADPVESLKQSLSRLNQDYVDLVLVHWPMNDVDKEGDKPSFKKIPMYKIWQGMEQCVEQGLAKHIGVSNFNCQLLLDMLSYCEIKPACNQIELHPYCQQPELISFCQQNDIQVVGYSPLSNPSRPFGGGGVVTVLEDPIIKEIAEKDAKTAAQVCLSWNLSRKVGLVVKCSTSIERAIENLEALDYVMNPDDIDKINKIDKNERVFDAINWEDCLNVPIFK</sequence>
<dbReference type="PROSITE" id="PS00798">
    <property type="entry name" value="ALDOKETO_REDUCTASE_1"/>
    <property type="match status" value="1"/>
</dbReference>
<dbReference type="Gene3D" id="3.20.20.100">
    <property type="entry name" value="NADP-dependent oxidoreductase domain"/>
    <property type="match status" value="1"/>
</dbReference>
<keyword evidence="7" id="KW-1185">Reference proteome</keyword>
<dbReference type="EMBL" id="CAMPGE010018932">
    <property type="protein sequence ID" value="CAI2377301.1"/>
    <property type="molecule type" value="Genomic_DNA"/>
</dbReference>
<evidence type="ECO:0000256" key="2">
    <source>
        <dbReference type="PIRSR" id="PIRSR000097-1"/>
    </source>
</evidence>
<dbReference type="InterPro" id="IPR036812">
    <property type="entry name" value="NAD(P)_OxRdtase_dom_sf"/>
</dbReference>
<feature type="site" description="Lowers pKa of active site Tyr" evidence="4">
    <location>
        <position position="77"/>
    </location>
</feature>
<evidence type="ECO:0000256" key="4">
    <source>
        <dbReference type="PIRSR" id="PIRSR000097-3"/>
    </source>
</evidence>
<feature type="active site" description="Proton donor" evidence="2">
    <location>
        <position position="49"/>
    </location>
</feature>
<protein>
    <recommendedName>
        <fullName evidence="5">NADP-dependent oxidoreductase domain-containing protein</fullName>
    </recommendedName>
</protein>
<comment type="caution">
    <text evidence="6">The sequence shown here is derived from an EMBL/GenBank/DDBJ whole genome shotgun (WGS) entry which is preliminary data.</text>
</comment>
<dbReference type="AlphaFoldDB" id="A0AAD2D248"/>
<evidence type="ECO:0000259" key="5">
    <source>
        <dbReference type="Pfam" id="PF00248"/>
    </source>
</evidence>
<dbReference type="InterPro" id="IPR018170">
    <property type="entry name" value="Aldo/ket_reductase_CS"/>
</dbReference>
<dbReference type="CDD" id="cd19071">
    <property type="entry name" value="AKR_AKR1-5-like"/>
    <property type="match status" value="1"/>
</dbReference>
<dbReference type="InterPro" id="IPR023210">
    <property type="entry name" value="NADP_OxRdtase_dom"/>
</dbReference>
<name>A0AAD2D248_EUPCR</name>
<reference evidence="6" key="1">
    <citation type="submission" date="2023-07" db="EMBL/GenBank/DDBJ databases">
        <authorList>
            <consortium name="AG Swart"/>
            <person name="Singh M."/>
            <person name="Singh A."/>
            <person name="Seah K."/>
            <person name="Emmerich C."/>
        </authorList>
    </citation>
    <scope>NUCLEOTIDE SEQUENCE</scope>
    <source>
        <strain evidence="6">DP1</strain>
    </source>
</reference>
<gene>
    <name evidence="6" type="ORF">ECRASSUSDP1_LOCUS18684</name>
</gene>
<proteinExistence type="predicted"/>
<dbReference type="PRINTS" id="PR00069">
    <property type="entry name" value="ALDKETRDTASE"/>
</dbReference>
<dbReference type="PANTHER" id="PTHR11732">
    <property type="entry name" value="ALDO/KETO REDUCTASE"/>
    <property type="match status" value="1"/>
</dbReference>
<dbReference type="FunFam" id="3.20.20.100:FF:000002">
    <property type="entry name" value="2,5-diketo-D-gluconic acid reductase A"/>
    <property type="match status" value="1"/>
</dbReference>
<evidence type="ECO:0000256" key="3">
    <source>
        <dbReference type="PIRSR" id="PIRSR000097-2"/>
    </source>
</evidence>
<dbReference type="GO" id="GO:0016616">
    <property type="term" value="F:oxidoreductase activity, acting on the CH-OH group of donors, NAD or NADP as acceptor"/>
    <property type="evidence" value="ECO:0007669"/>
    <property type="project" value="UniProtKB-ARBA"/>
</dbReference>
<dbReference type="PIRSF" id="PIRSF000097">
    <property type="entry name" value="AKR"/>
    <property type="match status" value="1"/>
</dbReference>
<accession>A0AAD2D248</accession>
<dbReference type="SUPFAM" id="SSF51430">
    <property type="entry name" value="NAD(P)-linked oxidoreductase"/>
    <property type="match status" value="1"/>
</dbReference>
<dbReference type="Pfam" id="PF00248">
    <property type="entry name" value="Aldo_ket_red"/>
    <property type="match status" value="1"/>
</dbReference>
<keyword evidence="1" id="KW-0560">Oxidoreductase</keyword>
<feature type="binding site" evidence="3">
    <location>
        <position position="108"/>
    </location>
    <ligand>
        <name>substrate</name>
    </ligand>
</feature>
<dbReference type="PROSITE" id="PS00062">
    <property type="entry name" value="ALDOKETO_REDUCTASE_2"/>
    <property type="match status" value="1"/>
</dbReference>
<organism evidence="6 7">
    <name type="scientific">Euplotes crassus</name>
    <dbReference type="NCBI Taxonomy" id="5936"/>
    <lineage>
        <taxon>Eukaryota</taxon>
        <taxon>Sar</taxon>
        <taxon>Alveolata</taxon>
        <taxon>Ciliophora</taxon>
        <taxon>Intramacronucleata</taxon>
        <taxon>Spirotrichea</taxon>
        <taxon>Hypotrichia</taxon>
        <taxon>Euplotida</taxon>
        <taxon>Euplotidae</taxon>
        <taxon>Moneuplotes</taxon>
    </lineage>
</organism>
<evidence type="ECO:0000256" key="1">
    <source>
        <dbReference type="ARBA" id="ARBA00023002"/>
    </source>
</evidence>
<dbReference type="InterPro" id="IPR020471">
    <property type="entry name" value="AKR"/>
</dbReference>
<dbReference type="Proteomes" id="UP001295684">
    <property type="component" value="Unassembled WGS sequence"/>
</dbReference>
<feature type="domain" description="NADP-dependent oxidoreductase" evidence="5">
    <location>
        <begin position="35"/>
        <end position="282"/>
    </location>
</feature>
<evidence type="ECO:0000313" key="6">
    <source>
        <dbReference type="EMBL" id="CAI2377301.1"/>
    </source>
</evidence>